<dbReference type="Proteomes" id="UP000031719">
    <property type="component" value="Segment"/>
</dbReference>
<keyword evidence="2" id="KW-1185">Reference proteome</keyword>
<dbReference type="KEGG" id="vg:26637255"/>
<proteinExistence type="predicted"/>
<organism evidence="1 2">
    <name type="scientific">Pseudomonas phage PhiCHU</name>
    <dbReference type="NCBI Taxonomy" id="1589273"/>
    <lineage>
        <taxon>Viruses</taxon>
        <taxon>Duplodnaviria</taxon>
        <taxon>Heunggongvirae</taxon>
        <taxon>Uroviricota</taxon>
        <taxon>Caudoviricetes</taxon>
        <taxon>Bruynoghevirus</taxon>
        <taxon>Bruynoghevirus CHU</taxon>
    </lineage>
</organism>
<sequence>MIYIYKGNRASNGAVALRNAMGGRILRSEGSTYRGRQGSMVINWGTQNQEAERLRRLAPIFLNNPQVVSMVTKKDEFFRHMQTVGPDLIPRWTNNFDDAAALVNNGGGRIFVRTQLNGHSGQGISLLVSTRDAEIQAIQQLIRSRQYPVYVMGVSNIPDEVINARLFTQGIVGRRTEFRIHVVRGRAILSQVKLRRNVEENTADDSQSIVRNVAGGWVYGVNDAEERQGHAQAVDAAIQAVNFCGLDFGAVDIVYKHETDRAYVLEINTAPGLDEGGSALEAYTQAFTNIYEEGVI</sequence>
<gene>
    <name evidence="1" type="ORF">PhiCHU_29</name>
</gene>
<protein>
    <recommendedName>
        <fullName evidence="3">ATP-grasp domain-containing protein</fullName>
    </recommendedName>
</protein>
<dbReference type="Gene3D" id="3.30.470.20">
    <property type="entry name" value="ATP-grasp fold, B domain"/>
    <property type="match status" value="1"/>
</dbReference>
<evidence type="ECO:0000313" key="2">
    <source>
        <dbReference type="Proteomes" id="UP000031719"/>
    </source>
</evidence>
<evidence type="ECO:0008006" key="3">
    <source>
        <dbReference type="Google" id="ProtNLM"/>
    </source>
</evidence>
<evidence type="ECO:0000313" key="1">
    <source>
        <dbReference type="EMBL" id="AJD82722.1"/>
    </source>
</evidence>
<dbReference type="EMBL" id="KP233880">
    <property type="protein sequence ID" value="AJD82722.1"/>
    <property type="molecule type" value="Genomic_DNA"/>
</dbReference>
<dbReference type="OrthoDB" id="5211at10239"/>
<dbReference type="RefSeq" id="YP_009210812.1">
    <property type="nucleotide sequence ID" value="NC_028933.1"/>
</dbReference>
<dbReference type="SUPFAM" id="SSF56059">
    <property type="entry name" value="Glutathione synthetase ATP-binding domain-like"/>
    <property type="match status" value="1"/>
</dbReference>
<reference evidence="1 2" key="1">
    <citation type="submission" date="2014-12" db="EMBL/GenBank/DDBJ databases">
        <authorList>
            <person name="Magill D.J."/>
            <person name="Shaburova O.V."/>
            <person name="Chesnokova E.N."/>
            <person name="Pleteneva E.A."/>
            <person name="Krylov V.N."/>
            <person name="Kulakov L.A."/>
        </authorList>
    </citation>
    <scope>NUCLEOTIDE SEQUENCE [LARGE SCALE GENOMIC DNA]</scope>
</reference>
<name>A0A0B4ZZ50_9CAUD</name>
<dbReference type="GeneID" id="26637255"/>
<accession>A0A0B4ZZ50</accession>